<dbReference type="KEGG" id="swo:Swol_2153"/>
<protein>
    <submittedName>
        <fullName evidence="2">Uncharacterized protein</fullName>
    </submittedName>
</protein>
<feature type="transmembrane region" description="Helical" evidence="1">
    <location>
        <begin position="49"/>
        <end position="70"/>
    </location>
</feature>
<dbReference type="OrthoDB" id="9814896at2"/>
<evidence type="ECO:0000313" key="2">
    <source>
        <dbReference type="EMBL" id="ABI69444.1"/>
    </source>
</evidence>
<reference evidence="3" key="1">
    <citation type="journal article" date="2010" name="Environ. Microbiol.">
        <title>The genome of Syntrophomonas wolfei: new insights into syntrophic metabolism and biohydrogen production.</title>
        <authorList>
            <person name="Sieber J.R."/>
            <person name="Sims D.R."/>
            <person name="Han C."/>
            <person name="Kim E."/>
            <person name="Lykidis A."/>
            <person name="Lapidus A.L."/>
            <person name="McDonnald E."/>
            <person name="Rohlin L."/>
            <person name="Culley D.E."/>
            <person name="Gunsalus R."/>
            <person name="McInerney M.J."/>
        </authorList>
    </citation>
    <scope>NUCLEOTIDE SEQUENCE [LARGE SCALE GENOMIC DNA]</scope>
    <source>
        <strain evidence="3">DSM 2245B / Goettingen</strain>
    </source>
</reference>
<gene>
    <name evidence="2" type="ordered locus">Swol_2153</name>
</gene>
<dbReference type="RefSeq" id="WP_011641535.1">
    <property type="nucleotide sequence ID" value="NC_008346.1"/>
</dbReference>
<dbReference type="eggNOG" id="ENOG50340HI">
    <property type="taxonomic scope" value="Bacteria"/>
</dbReference>
<keyword evidence="1" id="KW-0472">Membrane</keyword>
<keyword evidence="1" id="KW-1133">Transmembrane helix</keyword>
<dbReference type="AlphaFoldDB" id="Q0AV10"/>
<dbReference type="Gene3D" id="3.90.190.10">
    <property type="entry name" value="Protein tyrosine phosphatase superfamily"/>
    <property type="match status" value="2"/>
</dbReference>
<dbReference type="InterPro" id="IPR029021">
    <property type="entry name" value="Prot-tyrosine_phosphatase-like"/>
</dbReference>
<evidence type="ECO:0000256" key="1">
    <source>
        <dbReference type="SAM" id="Phobius"/>
    </source>
</evidence>
<dbReference type="EMBL" id="CP000448">
    <property type="protein sequence ID" value="ABI69444.1"/>
    <property type="molecule type" value="Genomic_DNA"/>
</dbReference>
<proteinExistence type="predicted"/>
<keyword evidence="3" id="KW-1185">Reference proteome</keyword>
<name>Q0AV10_SYNWW</name>
<feature type="transmembrane region" description="Helical" evidence="1">
    <location>
        <begin position="7"/>
        <end position="29"/>
    </location>
</feature>
<dbReference type="Proteomes" id="UP000001968">
    <property type="component" value="Chromosome"/>
</dbReference>
<dbReference type="HOGENOM" id="CLU_475600_0_0_9"/>
<accession>Q0AV10</accession>
<sequence>MSRTRLLVLTGLFMGLAGFLLGVGFLFLVNVPVEELLVQKGISQTLINIAMTGIIILWALSTAWVTRCFFRKVLIREKPPTSFIYLILGILFLMAAVVFYFLLTTGSPVIARLQGTVSEPGERYSFGPYPDKPRLRELKAEGYDGVISLLSPMIPFEKILLEQEIDNGKEVGITIHSLPMLPWVSENQDSIQRAMELAESSDKRYYVHCYLGKHRADLIKRVLMGQEPENEETQECIYKTRLERGKLYFYQNSRIIMGPYPTDEEWFHLIQRGQFKEIIADLDPENPGDLNWIKREEKNCQEMGLKYTIMPVRKQGTAYQGLLELVQYIANSQHKIYVHGFLITEKNLLLDGLLRGGDLEHMGKAFPEQLQGGAVFRVSYNLFLGPRPALGEMDKLKKAGITHMEALELDENISPAAAASYIQALPKTLGVCFFYGFPSPEYCSQVASILGSRYYGLKRDNIPASIGGHKVDIITEHLLLGRQPEAAELRTLAGLGIRTIVQLEEPDLSSDQDLNLIKQAVESEGLRFELVYRSEDYINHIAKEVQRDDNPCYVVAAPFIQNAVFIELKSCRI</sequence>
<evidence type="ECO:0000313" key="3">
    <source>
        <dbReference type="Proteomes" id="UP000001968"/>
    </source>
</evidence>
<keyword evidence="1" id="KW-0812">Transmembrane</keyword>
<dbReference type="SUPFAM" id="SSF52799">
    <property type="entry name" value="(Phosphotyrosine protein) phosphatases II"/>
    <property type="match status" value="1"/>
</dbReference>
<organism evidence="2 3">
    <name type="scientific">Syntrophomonas wolfei subsp. wolfei (strain DSM 2245B / Goettingen)</name>
    <dbReference type="NCBI Taxonomy" id="335541"/>
    <lineage>
        <taxon>Bacteria</taxon>
        <taxon>Bacillati</taxon>
        <taxon>Bacillota</taxon>
        <taxon>Clostridia</taxon>
        <taxon>Eubacteriales</taxon>
        <taxon>Syntrophomonadaceae</taxon>
        <taxon>Syntrophomonas</taxon>
    </lineage>
</organism>
<feature type="transmembrane region" description="Helical" evidence="1">
    <location>
        <begin position="82"/>
        <end position="103"/>
    </location>
</feature>